<protein>
    <recommendedName>
        <fullName evidence="2">glutathione transferase</fullName>
        <ecNumber evidence="2">2.5.1.18</ecNumber>
    </recommendedName>
</protein>
<evidence type="ECO:0000259" key="5">
    <source>
        <dbReference type="PROSITE" id="PS50404"/>
    </source>
</evidence>
<dbReference type="SUPFAM" id="SSF52833">
    <property type="entry name" value="Thioredoxin-like"/>
    <property type="match status" value="1"/>
</dbReference>
<evidence type="ECO:0000256" key="4">
    <source>
        <dbReference type="ARBA" id="ARBA00047960"/>
    </source>
</evidence>
<feature type="domain" description="GST N-terminal" evidence="5">
    <location>
        <begin position="1"/>
        <end position="82"/>
    </location>
</feature>
<dbReference type="PROSITE" id="PS50404">
    <property type="entry name" value="GST_NTER"/>
    <property type="match status" value="1"/>
</dbReference>
<reference evidence="7" key="1">
    <citation type="journal article" date="2022" name="Front. Genet.">
        <title>Chromosome-Scale Assembly of the Dendrobium nobile Genome Provides Insights Into the Molecular Mechanism of the Biosynthesis of the Medicinal Active Ingredient of Dendrobium.</title>
        <authorList>
            <person name="Xu Q."/>
            <person name="Niu S.-C."/>
            <person name="Li K.-L."/>
            <person name="Zheng P.-J."/>
            <person name="Zhang X.-J."/>
            <person name="Jia Y."/>
            <person name="Liu Y."/>
            <person name="Niu Y.-X."/>
            <person name="Yu L.-H."/>
            <person name="Chen D.-F."/>
            <person name="Zhang G.-Q."/>
        </authorList>
    </citation>
    <scope>NUCLEOTIDE SEQUENCE</scope>
    <source>
        <tissue evidence="7">Leaf</tissue>
    </source>
</reference>
<dbReference type="FunFam" id="1.20.1050.10:FF:000004">
    <property type="entry name" value="Glutathione S-transferase F2"/>
    <property type="match status" value="1"/>
</dbReference>
<dbReference type="Pfam" id="PF02798">
    <property type="entry name" value="GST_N"/>
    <property type="match status" value="1"/>
</dbReference>
<dbReference type="EC" id="2.5.1.18" evidence="2"/>
<dbReference type="SMR" id="A0A8T3A5Y9"/>
<evidence type="ECO:0000256" key="2">
    <source>
        <dbReference type="ARBA" id="ARBA00012452"/>
    </source>
</evidence>
<dbReference type="Gene3D" id="3.40.30.10">
    <property type="entry name" value="Glutaredoxin"/>
    <property type="match status" value="1"/>
</dbReference>
<dbReference type="GO" id="GO:0009635">
    <property type="term" value="P:response to herbicide"/>
    <property type="evidence" value="ECO:0007669"/>
    <property type="project" value="UniProtKB-ARBA"/>
</dbReference>
<evidence type="ECO:0000256" key="1">
    <source>
        <dbReference type="ARBA" id="ARBA00010128"/>
    </source>
</evidence>
<dbReference type="Proteomes" id="UP000829196">
    <property type="component" value="Unassembled WGS sequence"/>
</dbReference>
<dbReference type="GO" id="GO:0043295">
    <property type="term" value="F:glutathione binding"/>
    <property type="evidence" value="ECO:0007669"/>
    <property type="project" value="TreeGrafter"/>
</dbReference>
<dbReference type="PANTHER" id="PTHR43900:SF54">
    <property type="entry name" value="GLUTATHIONE S-TRANSFERASE F12"/>
    <property type="match status" value="1"/>
</dbReference>
<dbReference type="GO" id="GO:0004364">
    <property type="term" value="F:glutathione transferase activity"/>
    <property type="evidence" value="ECO:0007669"/>
    <property type="project" value="UniProtKB-EC"/>
</dbReference>
<dbReference type="InterPro" id="IPR004045">
    <property type="entry name" value="Glutathione_S-Trfase_N"/>
</dbReference>
<dbReference type="CDD" id="cd03053">
    <property type="entry name" value="GST_N_Phi"/>
    <property type="match status" value="1"/>
</dbReference>
<accession>A0A8T3A5Y9</accession>
<dbReference type="SFLD" id="SFLDS00019">
    <property type="entry name" value="Glutathione_Transferase_(cytos"/>
    <property type="match status" value="1"/>
</dbReference>
<comment type="catalytic activity">
    <reaction evidence="4">
        <text>RX + glutathione = an S-substituted glutathione + a halide anion + H(+)</text>
        <dbReference type="Rhea" id="RHEA:16437"/>
        <dbReference type="ChEBI" id="CHEBI:15378"/>
        <dbReference type="ChEBI" id="CHEBI:16042"/>
        <dbReference type="ChEBI" id="CHEBI:17792"/>
        <dbReference type="ChEBI" id="CHEBI:57925"/>
        <dbReference type="ChEBI" id="CHEBI:90779"/>
        <dbReference type="EC" id="2.5.1.18"/>
    </reaction>
</comment>
<evidence type="ECO:0000259" key="6">
    <source>
        <dbReference type="PROSITE" id="PS50405"/>
    </source>
</evidence>
<dbReference type="GO" id="GO:0005737">
    <property type="term" value="C:cytoplasm"/>
    <property type="evidence" value="ECO:0007669"/>
    <property type="project" value="TreeGrafter"/>
</dbReference>
<dbReference type="GO" id="GO:0006749">
    <property type="term" value="P:glutathione metabolic process"/>
    <property type="evidence" value="ECO:0007669"/>
    <property type="project" value="TreeGrafter"/>
</dbReference>
<dbReference type="EMBL" id="JAGYWB010000018">
    <property type="protein sequence ID" value="KAI0491384.1"/>
    <property type="molecule type" value="Genomic_DNA"/>
</dbReference>
<dbReference type="SFLD" id="SFLDG00358">
    <property type="entry name" value="Main_(cytGST)"/>
    <property type="match status" value="1"/>
</dbReference>
<dbReference type="FunFam" id="3.40.30.10:FF:000016">
    <property type="entry name" value="Glutathione S-transferase F2"/>
    <property type="match status" value="1"/>
</dbReference>
<dbReference type="InterPro" id="IPR040079">
    <property type="entry name" value="Glutathione_S-Trfase"/>
</dbReference>
<feature type="domain" description="GST C-terminal" evidence="6">
    <location>
        <begin position="89"/>
        <end position="221"/>
    </location>
</feature>
<dbReference type="AlphaFoldDB" id="A0A8T3A5Y9"/>
<dbReference type="SUPFAM" id="SSF47616">
    <property type="entry name" value="GST C-terminal domain-like"/>
    <property type="match status" value="1"/>
</dbReference>
<dbReference type="OrthoDB" id="422574at2759"/>
<comment type="caution">
    <text evidence="7">The sequence shown here is derived from an EMBL/GenBank/DDBJ whole genome shotgun (WGS) entry which is preliminary data.</text>
</comment>
<keyword evidence="8" id="KW-1185">Reference proteome</keyword>
<organism evidence="7 8">
    <name type="scientific">Dendrobium nobile</name>
    <name type="common">Orchid</name>
    <dbReference type="NCBI Taxonomy" id="94219"/>
    <lineage>
        <taxon>Eukaryota</taxon>
        <taxon>Viridiplantae</taxon>
        <taxon>Streptophyta</taxon>
        <taxon>Embryophyta</taxon>
        <taxon>Tracheophyta</taxon>
        <taxon>Spermatophyta</taxon>
        <taxon>Magnoliopsida</taxon>
        <taxon>Liliopsida</taxon>
        <taxon>Asparagales</taxon>
        <taxon>Orchidaceae</taxon>
        <taxon>Epidendroideae</taxon>
        <taxon>Malaxideae</taxon>
        <taxon>Dendrobiinae</taxon>
        <taxon>Dendrobium</taxon>
    </lineage>
</organism>
<keyword evidence="3" id="KW-0808">Transferase</keyword>
<dbReference type="PROSITE" id="PS50405">
    <property type="entry name" value="GST_CTER"/>
    <property type="match status" value="1"/>
</dbReference>
<proteinExistence type="inferred from homology"/>
<dbReference type="InterPro" id="IPR036282">
    <property type="entry name" value="Glutathione-S-Trfase_C_sf"/>
</dbReference>
<evidence type="ECO:0000313" key="8">
    <source>
        <dbReference type="Proteomes" id="UP000829196"/>
    </source>
</evidence>
<dbReference type="Gene3D" id="1.20.1050.10">
    <property type="match status" value="1"/>
</dbReference>
<sequence length="221" mass="25273">MVVKIYGMASAVCPQRVMLCLIEKKVPFEIELVDLSKMEHKEPHYMAKQPFGQIPYVVDGEFELFESRAIIRYYAAKHAETGTRLLGENLEERARIDQWIDIEAINFNPLVFPIVFNLFILPKQGLEGNKAEADSFAKRLSKVLNVYEKQLSKTKYLAGDHFTLADLTHIPTMRALVEGCGMGCILDDKKFVKAWWEVIRARPAVEKVLEFMESGALQYSP</sequence>
<dbReference type="PANTHER" id="PTHR43900">
    <property type="entry name" value="GLUTATHIONE S-TRANSFERASE RHO"/>
    <property type="match status" value="1"/>
</dbReference>
<dbReference type="InterPro" id="IPR004046">
    <property type="entry name" value="GST_C"/>
</dbReference>
<gene>
    <name evidence="7" type="ORF">KFK09_025644</name>
</gene>
<dbReference type="InterPro" id="IPR010987">
    <property type="entry name" value="Glutathione-S-Trfase_C-like"/>
</dbReference>
<dbReference type="Pfam" id="PF00043">
    <property type="entry name" value="GST_C"/>
    <property type="match status" value="1"/>
</dbReference>
<evidence type="ECO:0000313" key="7">
    <source>
        <dbReference type="EMBL" id="KAI0491384.1"/>
    </source>
</evidence>
<name>A0A8T3A5Y9_DENNO</name>
<dbReference type="InterPro" id="IPR036249">
    <property type="entry name" value="Thioredoxin-like_sf"/>
</dbReference>
<comment type="similarity">
    <text evidence="1">Belongs to the GST superfamily. Phi family.</text>
</comment>
<evidence type="ECO:0000256" key="3">
    <source>
        <dbReference type="ARBA" id="ARBA00022679"/>
    </source>
</evidence>